<dbReference type="RefSeq" id="WP_084035888.1">
    <property type="nucleotide sequence ID" value="NZ_CP066007.1"/>
</dbReference>
<accession>A0A7T4JUQ4</accession>
<evidence type="ECO:0000259" key="1">
    <source>
        <dbReference type="Pfam" id="PF02541"/>
    </source>
</evidence>
<dbReference type="InterPro" id="IPR003695">
    <property type="entry name" value="Ppx_GppA_N"/>
</dbReference>
<dbReference type="InterPro" id="IPR050273">
    <property type="entry name" value="GppA/Ppx_hydrolase"/>
</dbReference>
<dbReference type="OrthoDB" id="9793035at2"/>
<dbReference type="CDD" id="cd24119">
    <property type="entry name" value="ASKHA_NBD_MtPPX2-like"/>
    <property type="match status" value="1"/>
</dbReference>
<dbReference type="GeneID" id="92759659"/>
<dbReference type="PANTHER" id="PTHR30005">
    <property type="entry name" value="EXOPOLYPHOSPHATASE"/>
    <property type="match status" value="1"/>
</dbReference>
<dbReference type="SUPFAM" id="SSF53067">
    <property type="entry name" value="Actin-like ATPase domain"/>
    <property type="match status" value="2"/>
</dbReference>
<dbReference type="EMBL" id="CP066007">
    <property type="protein sequence ID" value="QQB46080.1"/>
    <property type="molecule type" value="Genomic_DNA"/>
</dbReference>
<protein>
    <submittedName>
        <fullName evidence="2">Ppx/GppA family phosphatase</fullName>
    </submittedName>
</protein>
<dbReference type="GO" id="GO:0016462">
    <property type="term" value="F:pyrophosphatase activity"/>
    <property type="evidence" value="ECO:0007669"/>
    <property type="project" value="TreeGrafter"/>
</dbReference>
<feature type="domain" description="Ppx/GppA phosphatase N-terminal" evidence="1">
    <location>
        <begin position="18"/>
        <end position="308"/>
    </location>
</feature>
<dbReference type="AlphaFoldDB" id="A0A7T4JUQ4"/>
<dbReference type="Proteomes" id="UP000596145">
    <property type="component" value="Chromosome"/>
</dbReference>
<dbReference type="PANTHER" id="PTHR30005:SF13">
    <property type="entry name" value="EXOPOLYPHOSPHATASE 2"/>
    <property type="match status" value="1"/>
</dbReference>
<sequence length="318" mass="34503">MQRIAAIDCGTNSLRLLVSDVGSEDIRQVTRTMEIIRLGEGVDETGHISPAAIERARVVLEKYVDHMVRENVRAVRMVATSASRDAENRDEFFDMTERVLSKVQPGARAEVIDGTEEAKLSFIGAVKDLPPTNEPILVIDLGGGSTEFIVGKQNGEILGAYSTRMGCVRLTERFLHTQPPTPDEIAAARAYVREQLAEVEATVPVNKATSYVGCAGTFTTLSAIAQGLEEYDEQAIHMSTMRTQGLKMVTHDLLGQTGAQRAMLPVMHPGRADVIGGGSIVVEETVDFMRSRAGLDTITISEHDILDGIIAGLAQEVR</sequence>
<gene>
    <name evidence="2" type="ORF">I6I10_11610</name>
</gene>
<evidence type="ECO:0000313" key="2">
    <source>
        <dbReference type="EMBL" id="QQB46080.1"/>
    </source>
</evidence>
<reference evidence="2 3" key="1">
    <citation type="submission" date="2020-12" db="EMBL/GenBank/DDBJ databases">
        <title>FDA dAtabase for Regulatory Grade micrObial Sequences (FDA-ARGOS): Supporting development and validation of Infectious Disease Dx tests.</title>
        <authorList>
            <person name="Sproer C."/>
            <person name="Gronow S."/>
            <person name="Severitt S."/>
            <person name="Schroder I."/>
            <person name="Tallon L."/>
            <person name="Sadzewicz L."/>
            <person name="Zhao X."/>
            <person name="Boylan J."/>
            <person name="Ott S."/>
            <person name="Bowen H."/>
            <person name="Vavikolanu K."/>
            <person name="Mehta A."/>
            <person name="Aluvathingal J."/>
            <person name="Nadendla S."/>
            <person name="Lowell S."/>
            <person name="Myers T."/>
            <person name="Yan Y."/>
            <person name="Sichtig H."/>
        </authorList>
    </citation>
    <scope>NUCLEOTIDE SEQUENCE [LARGE SCALE GENOMIC DNA]</scope>
    <source>
        <strain evidence="2 3">FDAARGOS_1053</strain>
    </source>
</reference>
<organism evidence="2 3">
    <name type="scientific">Corynebacterium glucuronolyticum</name>
    <dbReference type="NCBI Taxonomy" id="39791"/>
    <lineage>
        <taxon>Bacteria</taxon>
        <taxon>Bacillati</taxon>
        <taxon>Actinomycetota</taxon>
        <taxon>Actinomycetes</taxon>
        <taxon>Mycobacteriales</taxon>
        <taxon>Corynebacteriaceae</taxon>
        <taxon>Corynebacterium</taxon>
    </lineage>
</organism>
<dbReference type="InterPro" id="IPR043129">
    <property type="entry name" value="ATPase_NBD"/>
</dbReference>
<name>A0A7T4JUQ4_9CORY</name>
<proteinExistence type="predicted"/>
<dbReference type="Gene3D" id="3.30.420.40">
    <property type="match status" value="1"/>
</dbReference>
<evidence type="ECO:0000313" key="3">
    <source>
        <dbReference type="Proteomes" id="UP000596145"/>
    </source>
</evidence>
<dbReference type="Gene3D" id="3.30.420.150">
    <property type="entry name" value="Exopolyphosphatase. Domain 2"/>
    <property type="match status" value="1"/>
</dbReference>
<dbReference type="Pfam" id="PF02541">
    <property type="entry name" value="Ppx-GppA"/>
    <property type="match status" value="1"/>
</dbReference>